<protein>
    <recommendedName>
        <fullName evidence="4">DUF4430 domain-containing protein</fullName>
    </recommendedName>
</protein>
<feature type="chain" id="PRO_5047374693" description="DUF4430 domain-containing protein" evidence="1">
    <location>
        <begin position="20"/>
        <end position="127"/>
    </location>
</feature>
<sequence length="127" mass="14054">MKRVIPLACITTALSFAEAQTATGPVWEYTQYSAVETINNDGSSSGDLGVILGITTPEGSYSASSLINLIKKLKMQQEYKSELGYISLFNILGKNGWELVSCNKSSVQLKEEVIYTENCFFKRLKKL</sequence>
<dbReference type="Proteomes" id="UP001232163">
    <property type="component" value="Unassembled WGS sequence"/>
</dbReference>
<comment type="caution">
    <text evidence="2">The sequence shown here is derived from an EMBL/GenBank/DDBJ whole genome shotgun (WGS) entry which is preliminary data.</text>
</comment>
<accession>A0ABT9MGP5</accession>
<evidence type="ECO:0000313" key="2">
    <source>
        <dbReference type="EMBL" id="MDP9765772.1"/>
    </source>
</evidence>
<name>A0ABT9MGP5_9DEIO</name>
<feature type="signal peptide" evidence="1">
    <location>
        <begin position="1"/>
        <end position="19"/>
    </location>
</feature>
<evidence type="ECO:0000256" key="1">
    <source>
        <dbReference type="SAM" id="SignalP"/>
    </source>
</evidence>
<organism evidence="2 3">
    <name type="scientific">Deinococcus enclensis</name>
    <dbReference type="NCBI Taxonomy" id="1049582"/>
    <lineage>
        <taxon>Bacteria</taxon>
        <taxon>Thermotogati</taxon>
        <taxon>Deinococcota</taxon>
        <taxon>Deinococci</taxon>
        <taxon>Deinococcales</taxon>
        <taxon>Deinococcaceae</taxon>
        <taxon>Deinococcus</taxon>
    </lineage>
</organism>
<dbReference type="EMBL" id="JAURUR010000015">
    <property type="protein sequence ID" value="MDP9765772.1"/>
    <property type="molecule type" value="Genomic_DNA"/>
</dbReference>
<keyword evidence="3" id="KW-1185">Reference proteome</keyword>
<dbReference type="RefSeq" id="WP_155864593.1">
    <property type="nucleotide sequence ID" value="NZ_JAURUR010000015.1"/>
</dbReference>
<proteinExistence type="predicted"/>
<reference evidence="2 3" key="1">
    <citation type="submission" date="2023-07" db="EMBL/GenBank/DDBJ databases">
        <title>Genomic Encyclopedia of Type Strains, Phase IV (KMG-IV): sequencing the most valuable type-strain genomes for metagenomic binning, comparative biology and taxonomic classification.</title>
        <authorList>
            <person name="Goeker M."/>
        </authorList>
    </citation>
    <scope>NUCLEOTIDE SEQUENCE [LARGE SCALE GENOMIC DNA]</scope>
    <source>
        <strain evidence="2 3">NIO-1023</strain>
    </source>
</reference>
<gene>
    <name evidence="2" type="ORF">QO006_003227</name>
</gene>
<evidence type="ECO:0008006" key="4">
    <source>
        <dbReference type="Google" id="ProtNLM"/>
    </source>
</evidence>
<keyword evidence="1" id="KW-0732">Signal</keyword>
<evidence type="ECO:0000313" key="3">
    <source>
        <dbReference type="Proteomes" id="UP001232163"/>
    </source>
</evidence>